<keyword evidence="2" id="KW-1185">Reference proteome</keyword>
<dbReference type="EMBL" id="BMAQ01000040">
    <property type="protein sequence ID" value="GFR39294.1"/>
    <property type="molecule type" value="Genomic_DNA"/>
</dbReference>
<dbReference type="GO" id="GO:0010181">
    <property type="term" value="F:FMN binding"/>
    <property type="evidence" value="ECO:0007669"/>
    <property type="project" value="InterPro"/>
</dbReference>
<accession>A0A916QI67</accession>
<proteinExistence type="predicted"/>
<dbReference type="SUPFAM" id="SSF52218">
    <property type="entry name" value="Flavoproteins"/>
    <property type="match status" value="1"/>
</dbReference>
<dbReference type="Gene3D" id="3.40.50.360">
    <property type="match status" value="1"/>
</dbReference>
<reference evidence="1" key="2">
    <citation type="journal article" date="2021" name="Data Brief">
        <title>Draft genome sequence data of the facultative, thermophilic, xylanolytic bacterium Paenibacillus sp. strain DA-C8.</title>
        <authorList>
            <person name="Chhe C."/>
            <person name="Uke A."/>
            <person name="Baramee S."/>
            <person name="Ungkulpasvich U."/>
            <person name="Tachaapaikoon C."/>
            <person name="Pason P."/>
            <person name="Waeonukul R."/>
            <person name="Ratanakhanokchai K."/>
            <person name="Kosugi A."/>
        </authorList>
    </citation>
    <scope>NUCLEOTIDE SEQUENCE</scope>
    <source>
        <strain evidence="1">DA-C8</strain>
    </source>
</reference>
<protein>
    <submittedName>
        <fullName evidence="1">Protein NrdI</fullName>
    </submittedName>
</protein>
<sequence length="131" mass="14961">MIAYASRTGNVRYIVSQLQLPSVEIGEDTLIEEPFVLLTYTDGLGDVPPIVRRFMDKNGEFCRGVAVSGNRNFGHHNYGKAGDTLAAQWNIPLVRKIELRGFPSDYEVIRQFYQEQIKERRADQHEIVFAT</sequence>
<organism evidence="1 2">
    <name type="scientific">Insulibacter thermoxylanivorax</name>
    <dbReference type="NCBI Taxonomy" id="2749268"/>
    <lineage>
        <taxon>Bacteria</taxon>
        <taxon>Bacillati</taxon>
        <taxon>Bacillota</taxon>
        <taxon>Bacilli</taxon>
        <taxon>Bacillales</taxon>
        <taxon>Paenibacillaceae</taxon>
        <taxon>Insulibacter</taxon>
    </lineage>
</organism>
<name>A0A916QI67_9BACL</name>
<gene>
    <name evidence="1" type="primary">nrdIB</name>
    <name evidence="1" type="ORF">PRECH8_25900</name>
</gene>
<dbReference type="PANTHER" id="PTHR37297">
    <property type="entry name" value="PROTEIN NRDI"/>
    <property type="match status" value="1"/>
</dbReference>
<dbReference type="PANTHER" id="PTHR37297:SF1">
    <property type="entry name" value="PROTEIN NRDI"/>
    <property type="match status" value="1"/>
</dbReference>
<dbReference type="AlphaFoldDB" id="A0A916QI67"/>
<dbReference type="RefSeq" id="WP_200967495.1">
    <property type="nucleotide sequence ID" value="NZ_BMAQ01000040.1"/>
</dbReference>
<reference evidence="1" key="1">
    <citation type="submission" date="2020-08" db="EMBL/GenBank/DDBJ databases">
        <authorList>
            <person name="Uke A."/>
            <person name="Chhe C."/>
            <person name="Baramee S."/>
            <person name="Kosugi A."/>
        </authorList>
    </citation>
    <scope>NUCLEOTIDE SEQUENCE</scope>
    <source>
        <strain evidence="1">DA-C8</strain>
    </source>
</reference>
<dbReference type="Proteomes" id="UP000654993">
    <property type="component" value="Unassembled WGS sequence"/>
</dbReference>
<dbReference type="NCBIfam" id="TIGR00333">
    <property type="entry name" value="nrdI"/>
    <property type="match status" value="1"/>
</dbReference>
<evidence type="ECO:0000313" key="1">
    <source>
        <dbReference type="EMBL" id="GFR39294.1"/>
    </source>
</evidence>
<comment type="caution">
    <text evidence="1">The sequence shown here is derived from an EMBL/GenBank/DDBJ whole genome shotgun (WGS) entry which is preliminary data.</text>
</comment>
<dbReference type="Pfam" id="PF07972">
    <property type="entry name" value="Flavodoxin_NdrI"/>
    <property type="match status" value="1"/>
</dbReference>
<dbReference type="InterPro" id="IPR029039">
    <property type="entry name" value="Flavoprotein-like_sf"/>
</dbReference>
<dbReference type="InterPro" id="IPR004465">
    <property type="entry name" value="RNR_NrdI"/>
</dbReference>
<evidence type="ECO:0000313" key="2">
    <source>
        <dbReference type="Proteomes" id="UP000654993"/>
    </source>
</evidence>